<organism evidence="2 3">
    <name type="scientific">Neisseria brasiliensis</name>
    <dbReference type="NCBI Taxonomy" id="2666100"/>
    <lineage>
        <taxon>Bacteria</taxon>
        <taxon>Pseudomonadati</taxon>
        <taxon>Pseudomonadota</taxon>
        <taxon>Betaproteobacteria</taxon>
        <taxon>Neisseriales</taxon>
        <taxon>Neisseriaceae</taxon>
        <taxon>Neisseria</taxon>
    </lineage>
</organism>
<feature type="transmembrane region" description="Helical" evidence="1">
    <location>
        <begin position="35"/>
        <end position="52"/>
    </location>
</feature>
<evidence type="ECO:0000313" key="3">
    <source>
        <dbReference type="Proteomes" id="UP000486297"/>
    </source>
</evidence>
<accession>A0A7X2KXK0</accession>
<proteinExistence type="predicted"/>
<dbReference type="AlphaFoldDB" id="A0A7X2KXK0"/>
<keyword evidence="3" id="KW-1185">Reference proteome</keyword>
<gene>
    <name evidence="2" type="ORF">GJU80_00530</name>
</gene>
<dbReference type="Proteomes" id="UP000486297">
    <property type="component" value="Unassembled WGS sequence"/>
</dbReference>
<keyword evidence="1" id="KW-0472">Membrane</keyword>
<feature type="transmembrane region" description="Helical" evidence="1">
    <location>
        <begin position="96"/>
        <end position="114"/>
    </location>
</feature>
<feature type="transmembrane region" description="Helical" evidence="1">
    <location>
        <begin position="7"/>
        <end position="29"/>
    </location>
</feature>
<protein>
    <submittedName>
        <fullName evidence="2">Uncharacterized protein</fullName>
    </submittedName>
</protein>
<dbReference type="EMBL" id="WJXO01000001">
    <property type="protein sequence ID" value="MRN37039.1"/>
    <property type="molecule type" value="Genomic_DNA"/>
</dbReference>
<comment type="caution">
    <text evidence="2">The sequence shown here is derived from an EMBL/GenBank/DDBJ whole genome shotgun (WGS) entry which is preliminary data.</text>
</comment>
<keyword evidence="1" id="KW-1133">Transmembrane helix</keyword>
<feature type="transmembrane region" description="Helical" evidence="1">
    <location>
        <begin position="126"/>
        <end position="152"/>
    </location>
</feature>
<evidence type="ECO:0000256" key="1">
    <source>
        <dbReference type="SAM" id="Phobius"/>
    </source>
</evidence>
<name>A0A7X2KXK0_9NEIS</name>
<dbReference type="RefSeq" id="WP_095503165.1">
    <property type="nucleotide sequence ID" value="NZ_WJXO01000001.1"/>
</dbReference>
<keyword evidence="1" id="KW-0812">Transmembrane</keyword>
<reference evidence="2" key="1">
    <citation type="journal article" name="Emerg. Infect. Dis.">
        <title>Two cases of a newly characterized neisseria species.</title>
        <authorList>
            <person name="Mustapha M."/>
            <person name="Lemos A.P.S."/>
            <person name="Harrison L.H."/>
            <person name="Vantyne D."/>
            <person name="Sacchi C.T."/>
        </authorList>
    </citation>
    <scope>NUCLEOTIDE SEQUENCE</scope>
    <source>
        <strain evidence="2">N.95.16</strain>
    </source>
</reference>
<evidence type="ECO:0000313" key="2">
    <source>
        <dbReference type="EMBL" id="MRN37039.1"/>
    </source>
</evidence>
<sequence>MGALIGIVLSVFAFWVGFIVLSALIIWIWSWDWKTIFLIIGLLLGLMQKEKYHSAKPYKIKPHIKLKAQPRLSQPQLLTSVVQPIVRYDILRIIKAFFWISCCLYWAVCIAAFLETPLPQDNQVAGWLAWLVMFIVVPLAVYGLCIGLFHGICSLKKQPKN</sequence>